<dbReference type="EMBL" id="CACRZD030000008">
    <property type="protein sequence ID" value="CAA6663932.1"/>
    <property type="molecule type" value="Genomic_DNA"/>
</dbReference>
<name>A0A7I8J1U3_SPIIN</name>
<proteinExistence type="predicted"/>
<keyword evidence="3" id="KW-1185">Reference proteome</keyword>
<gene>
    <name evidence="2" type="ORF">SI7747_08010321</name>
</gene>
<dbReference type="AlphaFoldDB" id="A0A7I8J1U3"/>
<sequence>MSAGEEEWGRGREAAAAGKLRAVGSPWRKKEAASWALAADSAEEKEPSHTRVFFPGNRISDTYRPTPAVAPPCTAAAAVPPPPLVAPPSAPA</sequence>
<protein>
    <submittedName>
        <fullName evidence="2">Uncharacterized protein</fullName>
    </submittedName>
</protein>
<evidence type="ECO:0000256" key="1">
    <source>
        <dbReference type="SAM" id="MobiDB-lite"/>
    </source>
</evidence>
<reference evidence="2 3" key="1">
    <citation type="submission" date="2019-12" db="EMBL/GenBank/DDBJ databases">
        <authorList>
            <person name="Scholz U."/>
            <person name="Mascher M."/>
            <person name="Fiebig A."/>
        </authorList>
    </citation>
    <scope>NUCLEOTIDE SEQUENCE</scope>
</reference>
<organism evidence="2">
    <name type="scientific">Spirodela intermedia</name>
    <name type="common">Intermediate duckweed</name>
    <dbReference type="NCBI Taxonomy" id="51605"/>
    <lineage>
        <taxon>Eukaryota</taxon>
        <taxon>Viridiplantae</taxon>
        <taxon>Streptophyta</taxon>
        <taxon>Embryophyta</taxon>
        <taxon>Tracheophyta</taxon>
        <taxon>Spermatophyta</taxon>
        <taxon>Magnoliopsida</taxon>
        <taxon>Liliopsida</taxon>
        <taxon>Araceae</taxon>
        <taxon>Lemnoideae</taxon>
        <taxon>Spirodela</taxon>
    </lineage>
</organism>
<accession>A0A7I8J1U3</accession>
<dbReference type="Proteomes" id="UP001189122">
    <property type="component" value="Unassembled WGS sequence"/>
</dbReference>
<feature type="region of interest" description="Disordered" evidence="1">
    <location>
        <begin position="40"/>
        <end position="61"/>
    </location>
</feature>
<evidence type="ECO:0000313" key="3">
    <source>
        <dbReference type="Proteomes" id="UP001189122"/>
    </source>
</evidence>
<evidence type="ECO:0000313" key="2">
    <source>
        <dbReference type="EMBL" id="CAA2624486.1"/>
    </source>
</evidence>
<dbReference type="EMBL" id="LR743595">
    <property type="protein sequence ID" value="CAA2624486.1"/>
    <property type="molecule type" value="Genomic_DNA"/>
</dbReference>